<evidence type="ECO:0008006" key="2">
    <source>
        <dbReference type="Google" id="ProtNLM"/>
    </source>
</evidence>
<proteinExistence type="predicted"/>
<comment type="caution">
    <text evidence="1">The sequence shown here is derived from an EMBL/GenBank/DDBJ whole genome shotgun (WGS) entry which is preliminary data.</text>
</comment>
<reference evidence="1" key="1">
    <citation type="journal article" date="2015" name="Nature">
        <title>Complex archaea that bridge the gap between prokaryotes and eukaryotes.</title>
        <authorList>
            <person name="Spang A."/>
            <person name="Saw J.H."/>
            <person name="Jorgensen S.L."/>
            <person name="Zaremba-Niedzwiedzka K."/>
            <person name="Martijn J."/>
            <person name="Lind A.E."/>
            <person name="van Eijk R."/>
            <person name="Schleper C."/>
            <person name="Guy L."/>
            <person name="Ettema T.J."/>
        </authorList>
    </citation>
    <scope>NUCLEOTIDE SEQUENCE</scope>
</reference>
<name>A0A0F9BE98_9ZZZZ</name>
<protein>
    <recommendedName>
        <fullName evidence="2">HNH nuclease domain-containing protein</fullName>
    </recommendedName>
</protein>
<dbReference type="Gene3D" id="1.10.30.50">
    <property type="match status" value="1"/>
</dbReference>
<evidence type="ECO:0000313" key="1">
    <source>
        <dbReference type="EMBL" id="KKL12172.1"/>
    </source>
</evidence>
<dbReference type="AlphaFoldDB" id="A0A0F9BE98"/>
<accession>A0A0F9BE98</accession>
<dbReference type="EMBL" id="LAZR01041367">
    <property type="protein sequence ID" value="KKL12172.1"/>
    <property type="molecule type" value="Genomic_DNA"/>
</dbReference>
<sequence length="154" mass="18091">MTELKPVPQVYDVWEDALGPCDVILVRDDTVWAESTENLVTPWSVDDFLSGFRFVKRRGGEETSRPVDTPDFDYDEYLHTEHWQAVRVDALRRAGHRCQLCNSPESLDVHHRTYARLWRERPADVVVLCRTCHDVFHDRLALHYDGPDQRQKDE</sequence>
<gene>
    <name evidence="1" type="ORF">LCGC14_2538420</name>
</gene>
<organism evidence="1">
    <name type="scientific">marine sediment metagenome</name>
    <dbReference type="NCBI Taxonomy" id="412755"/>
    <lineage>
        <taxon>unclassified sequences</taxon>
        <taxon>metagenomes</taxon>
        <taxon>ecological metagenomes</taxon>
    </lineage>
</organism>